<evidence type="ECO:0000259" key="6">
    <source>
        <dbReference type="PROSITE" id="PS50048"/>
    </source>
</evidence>
<proteinExistence type="predicted"/>
<dbReference type="Gene3D" id="4.10.240.10">
    <property type="entry name" value="Zn(2)-C6 fungal-type DNA-binding domain"/>
    <property type="match status" value="1"/>
</dbReference>
<feature type="domain" description="Zn(2)-C6 fungal-type" evidence="6">
    <location>
        <begin position="242"/>
        <end position="271"/>
    </location>
</feature>
<dbReference type="PROSITE" id="PS50048">
    <property type="entry name" value="ZN2_CY6_FUNGAL_2"/>
    <property type="match status" value="1"/>
</dbReference>
<dbReference type="GO" id="GO:0006351">
    <property type="term" value="P:DNA-templated transcription"/>
    <property type="evidence" value="ECO:0007669"/>
    <property type="project" value="InterPro"/>
</dbReference>
<feature type="compositionally biased region" description="Low complexity" evidence="5">
    <location>
        <begin position="109"/>
        <end position="136"/>
    </location>
</feature>
<gene>
    <name evidence="7" type="ORF">BCR44DRAFT_319773</name>
</gene>
<feature type="region of interest" description="Disordered" evidence="5">
    <location>
        <begin position="782"/>
        <end position="802"/>
    </location>
</feature>
<dbReference type="PANTHER" id="PTHR46910:SF3">
    <property type="entry name" value="HALOTOLERANCE PROTEIN 9-RELATED"/>
    <property type="match status" value="1"/>
</dbReference>
<dbReference type="InterPro" id="IPR050987">
    <property type="entry name" value="AtrR-like"/>
</dbReference>
<reference evidence="7 8" key="1">
    <citation type="submission" date="2016-07" db="EMBL/GenBank/DDBJ databases">
        <title>Pervasive Adenine N6-methylation of Active Genes in Fungi.</title>
        <authorList>
            <consortium name="DOE Joint Genome Institute"/>
            <person name="Mondo S.J."/>
            <person name="Dannebaum R.O."/>
            <person name="Kuo R.C."/>
            <person name="Labutti K."/>
            <person name="Haridas S."/>
            <person name="Kuo A."/>
            <person name="Salamov A."/>
            <person name="Ahrendt S.R."/>
            <person name="Lipzen A."/>
            <person name="Sullivan W."/>
            <person name="Andreopoulos W.B."/>
            <person name="Clum A."/>
            <person name="Lindquist E."/>
            <person name="Daum C."/>
            <person name="Ramamoorthy G.K."/>
            <person name="Gryganskyi A."/>
            <person name="Culley D."/>
            <person name="Magnuson J.K."/>
            <person name="James T.Y."/>
            <person name="O'Malley M.A."/>
            <person name="Stajich J.E."/>
            <person name="Spatafora J.W."/>
            <person name="Visel A."/>
            <person name="Grigoriev I.V."/>
        </authorList>
    </citation>
    <scope>NUCLEOTIDE SEQUENCE [LARGE SCALE GENOMIC DNA]</scope>
    <source>
        <strain evidence="7 8">PL171</strain>
    </source>
</reference>
<evidence type="ECO:0000313" key="8">
    <source>
        <dbReference type="Proteomes" id="UP000193411"/>
    </source>
</evidence>
<dbReference type="CDD" id="cd00067">
    <property type="entry name" value="GAL4"/>
    <property type="match status" value="1"/>
</dbReference>
<feature type="compositionally biased region" description="Low complexity" evidence="5">
    <location>
        <begin position="29"/>
        <end position="97"/>
    </location>
</feature>
<feature type="compositionally biased region" description="Low complexity" evidence="5">
    <location>
        <begin position="978"/>
        <end position="991"/>
    </location>
</feature>
<feature type="compositionally biased region" description="Polar residues" evidence="5">
    <location>
        <begin position="308"/>
        <end position="325"/>
    </location>
</feature>
<keyword evidence="3" id="KW-0238">DNA-binding</keyword>
<dbReference type="GO" id="GO:0000981">
    <property type="term" value="F:DNA-binding transcription factor activity, RNA polymerase II-specific"/>
    <property type="evidence" value="ECO:0007669"/>
    <property type="project" value="InterPro"/>
</dbReference>
<dbReference type="InterPro" id="IPR001138">
    <property type="entry name" value="Zn2Cys6_DnaBD"/>
</dbReference>
<comment type="subcellular location">
    <subcellularLocation>
        <location evidence="1">Nucleus</location>
    </subcellularLocation>
</comment>
<keyword evidence="2" id="KW-0479">Metal-binding</keyword>
<sequence>MLASTIPSSSAHSGMPTSAMPIGAAVGTSSSSSPSSFFQHNQHSQHSQQQQQQQQLSSSSSSGLAASSSFGGMNTNSGTHFGSSSSAASHYAGPSSSTSSNVHAHQYHNHMQQSQQQQSPYPYSSQQQQPTRYQQQHLHHVMDHQPYPSAGSAPSNGAAMSTYVQPMHQHQHQHHASGPPAPAPPAMPSTVVVLDSATRTPTSVVPAAALAPTSHVLVHEPPPPDVVAINLAPTKKVRITQACTNCRRRKVKCSGGFPCKHCSDFGHECMYATPAKRGPKSASRTSRSDSTSHDHQPHHPNQQGHHPASTSPMSPTFQPLSSIDATSPTSAAASIESDLLDIVANLTLVVNLDESGANSAGGVLSYGNSTGYHLLRGLPTNVNTEGVNLFTSILSPVRIHPIELNMHLHWFPPRSLALHLVNTYFATTHHWVPMLSKSRVVADVASVFASLSGTSAATQHHQQHVSSQPPTYEVLMQLYAVMALGALQVERKHFAWDPELPLSRILGTHAKRLLPKLFEAQTGRLEAVQSCTLLAILDNGQALGNTWLLDGCAARLAFAQGLHLDPRVVEQQREEGKLISPRIPSRVITWSIVVTLDRLSAAANGRPVMVHEDETAIDLSDVTASPESAAKYSNEQDLLLPQHSYWPHYARWAVVAGRVLRAVNSFRYRRSHLSRLLPELHATVSQLRTSIPAELAFDSAAFAHGVTPTTVALESVWLNIAITQVVVYLYRPLVTMIIAGVFAASSSSQSGLADATEDQDEFPRVRDLMEARDVMVHALQVNQSSTPSSSASSAAGHSNSSDAKIPPLYPQYLATLERAVENVVNMISTAAPWSHQFLTVSIHQLASILSAGRVVVAGGGSPQRMRDILVQVPRILARWVPHAPMAVHTFHIAVAQVHELDRLIHGPGTPPPTAEDLRLPLPMDRLNETFCANRVATQCARITELVYDKSQYAREMDALASRYLALGPIEPLSGVGSQQQLQQQQQQQQQLVSPNSSAASTPLHAPQRPSSAMSMGSAASSSGHQHHSPLLAQATMVGGVPSPTAAMHAQRPQAQPQHHVPTPPPPPPLSASGTAATPASSMSLPALDHIGEWALNALPEGFELQF</sequence>
<dbReference type="Pfam" id="PF00172">
    <property type="entry name" value="Zn_clus"/>
    <property type="match status" value="1"/>
</dbReference>
<keyword evidence="4" id="KW-0539">Nucleus</keyword>
<feature type="compositionally biased region" description="Low complexity" evidence="5">
    <location>
        <begin position="1010"/>
        <end position="1023"/>
    </location>
</feature>
<feature type="region of interest" description="Disordered" evidence="5">
    <location>
        <begin position="976"/>
        <end position="1026"/>
    </location>
</feature>
<dbReference type="AlphaFoldDB" id="A0A1Y2HPB8"/>
<evidence type="ECO:0000256" key="5">
    <source>
        <dbReference type="SAM" id="MobiDB-lite"/>
    </source>
</evidence>
<dbReference type="CDD" id="cd12148">
    <property type="entry name" value="fungal_TF_MHR"/>
    <property type="match status" value="1"/>
</dbReference>
<dbReference type="GO" id="GO:0008270">
    <property type="term" value="F:zinc ion binding"/>
    <property type="evidence" value="ECO:0007669"/>
    <property type="project" value="InterPro"/>
</dbReference>
<protein>
    <recommendedName>
        <fullName evidence="6">Zn(2)-C6 fungal-type domain-containing protein</fullName>
    </recommendedName>
</protein>
<accession>A0A1Y2HPB8</accession>
<feature type="compositionally biased region" description="Low complexity" evidence="5">
    <location>
        <begin position="1070"/>
        <end position="1080"/>
    </location>
</feature>
<comment type="caution">
    <text evidence="7">The sequence shown here is derived from an EMBL/GenBank/DDBJ whole genome shotgun (WGS) entry which is preliminary data.</text>
</comment>
<feature type="region of interest" description="Disordered" evidence="5">
    <location>
        <begin position="1"/>
        <end position="138"/>
    </location>
</feature>
<dbReference type="Proteomes" id="UP000193411">
    <property type="component" value="Unassembled WGS sequence"/>
</dbReference>
<feature type="compositionally biased region" description="Basic and acidic residues" evidence="5">
    <location>
        <begin position="286"/>
        <end position="297"/>
    </location>
</feature>
<keyword evidence="8" id="KW-1185">Reference proteome</keyword>
<evidence type="ECO:0000256" key="4">
    <source>
        <dbReference type="ARBA" id="ARBA00023242"/>
    </source>
</evidence>
<evidence type="ECO:0000313" key="7">
    <source>
        <dbReference type="EMBL" id="ORZ36457.1"/>
    </source>
</evidence>
<evidence type="ECO:0000256" key="2">
    <source>
        <dbReference type="ARBA" id="ARBA00022723"/>
    </source>
</evidence>
<dbReference type="GO" id="GO:0003677">
    <property type="term" value="F:DNA binding"/>
    <property type="evidence" value="ECO:0007669"/>
    <property type="project" value="UniProtKB-KW"/>
</dbReference>
<feature type="region of interest" description="Disordered" evidence="5">
    <location>
        <begin position="1040"/>
        <end position="1080"/>
    </location>
</feature>
<feature type="compositionally biased region" description="Low complexity" evidence="5">
    <location>
        <begin position="784"/>
        <end position="802"/>
    </location>
</feature>
<feature type="region of interest" description="Disordered" evidence="5">
    <location>
        <begin position="273"/>
        <end position="325"/>
    </location>
</feature>
<feature type="compositionally biased region" description="Low complexity" evidence="5">
    <location>
        <begin position="1045"/>
        <end position="1060"/>
    </location>
</feature>
<name>A0A1Y2HPB8_9FUNG</name>
<evidence type="ECO:0000256" key="3">
    <source>
        <dbReference type="ARBA" id="ARBA00023125"/>
    </source>
</evidence>
<organism evidence="7 8">
    <name type="scientific">Catenaria anguillulae PL171</name>
    <dbReference type="NCBI Taxonomy" id="765915"/>
    <lineage>
        <taxon>Eukaryota</taxon>
        <taxon>Fungi</taxon>
        <taxon>Fungi incertae sedis</taxon>
        <taxon>Blastocladiomycota</taxon>
        <taxon>Blastocladiomycetes</taxon>
        <taxon>Blastocladiales</taxon>
        <taxon>Catenariaceae</taxon>
        <taxon>Catenaria</taxon>
    </lineage>
</organism>
<dbReference type="SUPFAM" id="SSF57701">
    <property type="entry name" value="Zn2/Cys6 DNA-binding domain"/>
    <property type="match status" value="1"/>
</dbReference>
<dbReference type="EMBL" id="MCFL01000017">
    <property type="protein sequence ID" value="ORZ36457.1"/>
    <property type="molecule type" value="Genomic_DNA"/>
</dbReference>
<feature type="compositionally biased region" description="Polar residues" evidence="5">
    <location>
        <begin position="1"/>
        <end position="16"/>
    </location>
</feature>
<dbReference type="InterPro" id="IPR036864">
    <property type="entry name" value="Zn2-C6_fun-type_DNA-bd_sf"/>
</dbReference>
<dbReference type="PROSITE" id="PS00463">
    <property type="entry name" value="ZN2_CY6_FUNGAL_1"/>
    <property type="match status" value="1"/>
</dbReference>
<dbReference type="InterPro" id="IPR007219">
    <property type="entry name" value="XnlR_reg_dom"/>
</dbReference>
<dbReference type="PANTHER" id="PTHR46910">
    <property type="entry name" value="TRANSCRIPTION FACTOR PDR1"/>
    <property type="match status" value="1"/>
</dbReference>
<dbReference type="OrthoDB" id="39175at2759"/>
<dbReference type="SMART" id="SM00906">
    <property type="entry name" value="Fungal_trans"/>
    <property type="match status" value="1"/>
</dbReference>
<dbReference type="GO" id="GO:0005634">
    <property type="term" value="C:nucleus"/>
    <property type="evidence" value="ECO:0007669"/>
    <property type="project" value="UniProtKB-SubCell"/>
</dbReference>
<evidence type="ECO:0000256" key="1">
    <source>
        <dbReference type="ARBA" id="ARBA00004123"/>
    </source>
</evidence>
<dbReference type="SMART" id="SM00066">
    <property type="entry name" value="GAL4"/>
    <property type="match status" value="1"/>
</dbReference>